<proteinExistence type="predicted"/>
<evidence type="ECO:0008006" key="3">
    <source>
        <dbReference type="Google" id="ProtNLM"/>
    </source>
</evidence>
<gene>
    <name evidence="1" type="ORF">SAMN05660836_01512</name>
</gene>
<sequence>MEKRRESYRSVKRKLHQLLKEVPFKEEKLLEQFENPGVLISPLFSFFCSSDLLVRWHAVTALGVVVSAIAKSQAEQARTVVRRLMWQLNDESGGIGWGCAEAMGEILARCDWLAEEYHRILISYIDPEGNLLEHEPLLEGAMWGTARLCSVRPELCKRAIDISVAYVQKDRPYIRVCAGLMLCFSGESKLVEMAVEETKRDDRIIDFYWQGAIHRCRVSECLKSVGCQKMTSTS</sequence>
<dbReference type="SUPFAM" id="SSF48371">
    <property type="entry name" value="ARM repeat"/>
    <property type="match status" value="1"/>
</dbReference>
<dbReference type="RefSeq" id="WP_093394710.1">
    <property type="nucleotide sequence ID" value="NZ_FOUU01000004.1"/>
</dbReference>
<dbReference type="NCBIfam" id="NF045662">
    <property type="entry name" value="DVU0298_fam"/>
    <property type="match status" value="1"/>
</dbReference>
<dbReference type="Gene3D" id="1.25.10.10">
    <property type="entry name" value="Leucine-rich Repeat Variant"/>
    <property type="match status" value="1"/>
</dbReference>
<dbReference type="EMBL" id="FOUU01000004">
    <property type="protein sequence ID" value="SFM79963.1"/>
    <property type="molecule type" value="Genomic_DNA"/>
</dbReference>
<organism evidence="1 2">
    <name type="scientific">Thermodesulforhabdus norvegica</name>
    <dbReference type="NCBI Taxonomy" id="39841"/>
    <lineage>
        <taxon>Bacteria</taxon>
        <taxon>Pseudomonadati</taxon>
        <taxon>Thermodesulfobacteriota</taxon>
        <taxon>Syntrophobacteria</taxon>
        <taxon>Syntrophobacterales</taxon>
        <taxon>Thermodesulforhabdaceae</taxon>
        <taxon>Thermodesulforhabdus</taxon>
    </lineage>
</organism>
<dbReference type="InterPro" id="IPR054701">
    <property type="entry name" value="DVU0298-like"/>
</dbReference>
<dbReference type="OrthoDB" id="5430983at2"/>
<protein>
    <recommendedName>
        <fullName evidence="3">HEAT repeat domain-containing protein</fullName>
    </recommendedName>
</protein>
<reference evidence="1 2" key="1">
    <citation type="submission" date="2016-10" db="EMBL/GenBank/DDBJ databases">
        <authorList>
            <person name="de Groot N.N."/>
        </authorList>
    </citation>
    <scope>NUCLEOTIDE SEQUENCE [LARGE SCALE GENOMIC DNA]</scope>
    <source>
        <strain evidence="1 2">DSM 9990</strain>
    </source>
</reference>
<dbReference type="Proteomes" id="UP000199611">
    <property type="component" value="Unassembled WGS sequence"/>
</dbReference>
<dbReference type="STRING" id="39841.SAMN05660836_01512"/>
<dbReference type="InterPro" id="IPR011989">
    <property type="entry name" value="ARM-like"/>
</dbReference>
<evidence type="ECO:0000313" key="1">
    <source>
        <dbReference type="EMBL" id="SFM79963.1"/>
    </source>
</evidence>
<accession>A0A1I4TTT0</accession>
<dbReference type="InterPro" id="IPR016024">
    <property type="entry name" value="ARM-type_fold"/>
</dbReference>
<keyword evidence="2" id="KW-1185">Reference proteome</keyword>
<name>A0A1I4TTT0_9BACT</name>
<dbReference type="AlphaFoldDB" id="A0A1I4TTT0"/>
<evidence type="ECO:0000313" key="2">
    <source>
        <dbReference type="Proteomes" id="UP000199611"/>
    </source>
</evidence>